<accession>A0A427AH47</accession>
<feature type="region of interest" description="Disordered" evidence="1">
    <location>
        <begin position="41"/>
        <end position="66"/>
    </location>
</feature>
<sequence length="66" mass="7319">MVLVVGTIIAFGVCSTDWSKPVYGVPSPRRSCFALCDPRTGNLGAEDSTGKSSMKRSWWSWDDSYR</sequence>
<keyword evidence="2" id="KW-0732">Signal</keyword>
<evidence type="ECO:0000313" key="3">
    <source>
        <dbReference type="EMBL" id="RRT75472.1"/>
    </source>
</evidence>
<dbReference type="AlphaFoldDB" id="A0A427AH47"/>
<dbReference type="EMBL" id="AMZH03002469">
    <property type="protein sequence ID" value="RRT75472.1"/>
    <property type="molecule type" value="Genomic_DNA"/>
</dbReference>
<comment type="caution">
    <text evidence="3">The sequence shown here is derived from an EMBL/GenBank/DDBJ whole genome shotgun (WGS) entry which is preliminary data.</text>
</comment>
<proteinExistence type="predicted"/>
<name>A0A427AH47_ENSVE</name>
<evidence type="ECO:0000256" key="1">
    <source>
        <dbReference type="SAM" id="MobiDB-lite"/>
    </source>
</evidence>
<feature type="chain" id="PRO_5019063236" description="Secreted protein" evidence="2">
    <location>
        <begin position="25"/>
        <end position="66"/>
    </location>
</feature>
<protein>
    <recommendedName>
        <fullName evidence="5">Secreted protein</fullName>
    </recommendedName>
</protein>
<evidence type="ECO:0008006" key="5">
    <source>
        <dbReference type="Google" id="ProtNLM"/>
    </source>
</evidence>
<dbReference type="Proteomes" id="UP000287651">
    <property type="component" value="Unassembled WGS sequence"/>
</dbReference>
<organism evidence="3 4">
    <name type="scientific">Ensete ventricosum</name>
    <name type="common">Abyssinian banana</name>
    <name type="synonym">Musa ensete</name>
    <dbReference type="NCBI Taxonomy" id="4639"/>
    <lineage>
        <taxon>Eukaryota</taxon>
        <taxon>Viridiplantae</taxon>
        <taxon>Streptophyta</taxon>
        <taxon>Embryophyta</taxon>
        <taxon>Tracheophyta</taxon>
        <taxon>Spermatophyta</taxon>
        <taxon>Magnoliopsida</taxon>
        <taxon>Liliopsida</taxon>
        <taxon>Zingiberales</taxon>
        <taxon>Musaceae</taxon>
        <taxon>Ensete</taxon>
    </lineage>
</organism>
<feature type="signal peptide" evidence="2">
    <location>
        <begin position="1"/>
        <end position="24"/>
    </location>
</feature>
<evidence type="ECO:0000256" key="2">
    <source>
        <dbReference type="SAM" id="SignalP"/>
    </source>
</evidence>
<gene>
    <name evidence="3" type="ORF">B296_00021679</name>
</gene>
<reference evidence="3 4" key="1">
    <citation type="journal article" date="2014" name="Agronomy (Basel)">
        <title>A Draft Genome Sequence for Ensete ventricosum, the Drought-Tolerant Tree Against Hunger.</title>
        <authorList>
            <person name="Harrison J."/>
            <person name="Moore K.A."/>
            <person name="Paszkiewicz K."/>
            <person name="Jones T."/>
            <person name="Grant M."/>
            <person name="Ambacheew D."/>
            <person name="Muzemil S."/>
            <person name="Studholme D.J."/>
        </authorList>
    </citation>
    <scope>NUCLEOTIDE SEQUENCE [LARGE SCALE GENOMIC DNA]</scope>
</reference>
<evidence type="ECO:0000313" key="4">
    <source>
        <dbReference type="Proteomes" id="UP000287651"/>
    </source>
</evidence>